<dbReference type="PROSITE" id="PS51900">
    <property type="entry name" value="CB"/>
    <property type="match status" value="1"/>
</dbReference>
<dbReference type="SUPFAM" id="SSF56349">
    <property type="entry name" value="DNA breaking-rejoining enzymes"/>
    <property type="match status" value="1"/>
</dbReference>
<evidence type="ECO:0000313" key="7">
    <source>
        <dbReference type="Proteomes" id="UP000286510"/>
    </source>
</evidence>
<dbReference type="Proteomes" id="UP000286510">
    <property type="component" value="Unassembled WGS sequence"/>
</dbReference>
<dbReference type="Proteomes" id="UP000266196">
    <property type="component" value="Unassembled WGS sequence"/>
</dbReference>
<dbReference type="GO" id="GO:0015074">
    <property type="term" value="P:DNA integration"/>
    <property type="evidence" value="ECO:0007669"/>
    <property type="project" value="InterPro"/>
</dbReference>
<reference evidence="6 7" key="1">
    <citation type="submission" date="2018-08" db="EMBL/GenBank/DDBJ databases">
        <title>Aphanomyces genome sequencing and annotation.</title>
        <authorList>
            <person name="Minardi D."/>
            <person name="Oidtmann B."/>
            <person name="Van Der Giezen M."/>
            <person name="Studholme D.J."/>
        </authorList>
    </citation>
    <scope>NUCLEOTIDE SEQUENCE [LARGE SCALE GENOMIC DNA]</scope>
    <source>
        <strain evidence="4 6">197901</strain>
        <strain evidence="5 7">FDL457</strain>
    </source>
</reference>
<name>A0A397FFM7_APHAT</name>
<dbReference type="GO" id="GO:0003677">
    <property type="term" value="F:DNA binding"/>
    <property type="evidence" value="ECO:0007669"/>
    <property type="project" value="UniProtKB-KW"/>
</dbReference>
<comment type="caution">
    <text evidence="4">The sequence shown here is derived from an EMBL/GenBank/DDBJ whole genome shotgun (WGS) entry which is preliminary data.</text>
</comment>
<proteinExistence type="predicted"/>
<evidence type="ECO:0000313" key="5">
    <source>
        <dbReference type="EMBL" id="RHZ38843.1"/>
    </source>
</evidence>
<evidence type="ECO:0000313" key="6">
    <source>
        <dbReference type="Proteomes" id="UP000266196"/>
    </source>
</evidence>
<keyword evidence="1" id="KW-0238">DNA-binding</keyword>
<evidence type="ECO:0000259" key="3">
    <source>
        <dbReference type="PROSITE" id="PS51900"/>
    </source>
</evidence>
<dbReference type="EMBL" id="QUTE01006936">
    <property type="protein sequence ID" value="RHZ31081.1"/>
    <property type="molecule type" value="Genomic_DNA"/>
</dbReference>
<dbReference type="InterPro" id="IPR013762">
    <property type="entry name" value="Integrase-like_cat_sf"/>
</dbReference>
<sequence>MIGQISFYLSFQLTCSDSKKMERTPTKQTIQDSFHGASTRRTYSTYQRQFEAFCAHHKNGLNPNAATPEDCTDFLHHLYSMGRKARTVDSAKTALVSFFKESSISPNPAQDIHAKRYVIGLQKYNRQNNVDDEKKAHPLTVHELSTLINLFANHNPFVASMFQLLLCCCFIGCFRIGEVLALKWHDVALRQDESGRYVSIRLRWHKKASVEKECQVYHLVDEASYPCLRICTLYEGYLDKVRQTQVNVSQEACVFPSLSNQYDSVRVDWFKPLDQNYVRRLLQDLVHASPSLPIGISLHSMRRGGCFYRVFESPERKFNFRELMAWCRWTDAKTCCEYLVTRSISDGIDPRNLLRKVNSTGHGVVHAGIGTSGLTFDSIVEAVKKGMGIEQPKPVLPPARQRQLSLRECVVTKSIPTARSGRDAWDQWFTACPKSGLFCAIKDFTKDMIKCDRRKYSERQTLGAAFSKFQSFDLFEAAFVGYTGNYSSLLKEVRKRKREHNL</sequence>
<dbReference type="Gene3D" id="1.10.150.130">
    <property type="match status" value="1"/>
</dbReference>
<evidence type="ECO:0000256" key="1">
    <source>
        <dbReference type="ARBA" id="ARBA00023125"/>
    </source>
</evidence>
<dbReference type="VEuPathDB" id="FungiDB:H257_06141"/>
<dbReference type="PANTHER" id="PTHR34605:SF4">
    <property type="entry name" value="DNA ADENINE METHYLTRANSFERASE"/>
    <property type="match status" value="1"/>
</dbReference>
<gene>
    <name evidence="5" type="ORF">DYB26_002093</name>
    <name evidence="4" type="ORF">DYB31_016396</name>
</gene>
<dbReference type="InterPro" id="IPR044068">
    <property type="entry name" value="CB"/>
</dbReference>
<evidence type="ECO:0000256" key="2">
    <source>
        <dbReference type="ARBA" id="ARBA00023172"/>
    </source>
</evidence>
<dbReference type="SUPFAM" id="SSF47823">
    <property type="entry name" value="lambda integrase-like, N-terminal domain"/>
    <property type="match status" value="1"/>
</dbReference>
<protein>
    <recommendedName>
        <fullName evidence="3">Core-binding (CB) domain-containing protein</fullName>
    </recommendedName>
</protein>
<dbReference type="PANTHER" id="PTHR34605">
    <property type="entry name" value="PHAGE_INTEGRASE DOMAIN-CONTAINING PROTEIN"/>
    <property type="match status" value="1"/>
</dbReference>
<dbReference type="InterPro" id="IPR011010">
    <property type="entry name" value="DNA_brk_join_enz"/>
</dbReference>
<accession>A0A397FFM7</accession>
<evidence type="ECO:0000313" key="4">
    <source>
        <dbReference type="EMBL" id="RHZ31081.1"/>
    </source>
</evidence>
<keyword evidence="2" id="KW-0233">DNA recombination</keyword>
<dbReference type="EMBL" id="QUTF01008244">
    <property type="protein sequence ID" value="RHZ38843.1"/>
    <property type="molecule type" value="Genomic_DNA"/>
</dbReference>
<dbReference type="GO" id="GO:0006310">
    <property type="term" value="P:DNA recombination"/>
    <property type="evidence" value="ECO:0007669"/>
    <property type="project" value="UniProtKB-KW"/>
</dbReference>
<organism evidence="4 6">
    <name type="scientific">Aphanomyces astaci</name>
    <name type="common">Crayfish plague agent</name>
    <dbReference type="NCBI Taxonomy" id="112090"/>
    <lineage>
        <taxon>Eukaryota</taxon>
        <taxon>Sar</taxon>
        <taxon>Stramenopiles</taxon>
        <taxon>Oomycota</taxon>
        <taxon>Saprolegniomycetes</taxon>
        <taxon>Saprolegniales</taxon>
        <taxon>Verrucalvaceae</taxon>
        <taxon>Aphanomyces</taxon>
    </lineage>
</organism>
<dbReference type="InterPro" id="IPR052925">
    <property type="entry name" value="Phage_Integrase-like_Recomb"/>
</dbReference>
<dbReference type="AlphaFoldDB" id="A0A397FFM7"/>
<feature type="domain" description="Core-binding (CB)" evidence="3">
    <location>
        <begin position="25"/>
        <end position="103"/>
    </location>
</feature>
<dbReference type="InterPro" id="IPR010998">
    <property type="entry name" value="Integrase_recombinase_N"/>
</dbReference>
<dbReference type="Gene3D" id="1.10.443.10">
    <property type="entry name" value="Intergrase catalytic core"/>
    <property type="match status" value="1"/>
</dbReference>